<evidence type="ECO:0000313" key="5">
    <source>
        <dbReference type="EMBL" id="ORC88736.1"/>
    </source>
</evidence>
<dbReference type="STRING" id="67003.A0A1X0NVJ8"/>
<evidence type="ECO:0000259" key="4">
    <source>
        <dbReference type="Pfam" id="PF14746"/>
    </source>
</evidence>
<dbReference type="InterPro" id="IPR028282">
    <property type="entry name" value="WASH-7_central"/>
</dbReference>
<dbReference type="PANTHER" id="PTHR31409:SF0">
    <property type="entry name" value="WASH COMPLEX SUBUNIT 4"/>
    <property type="match status" value="1"/>
</dbReference>
<evidence type="ECO:0000259" key="2">
    <source>
        <dbReference type="Pfam" id="PF14744"/>
    </source>
</evidence>
<dbReference type="GO" id="GO:0016197">
    <property type="term" value="P:endosomal transport"/>
    <property type="evidence" value="ECO:0007669"/>
    <property type="project" value="TreeGrafter"/>
</dbReference>
<evidence type="ECO:0000313" key="6">
    <source>
        <dbReference type="Proteomes" id="UP000192257"/>
    </source>
</evidence>
<dbReference type="GeneID" id="39985599"/>
<feature type="compositionally biased region" description="Acidic residues" evidence="1">
    <location>
        <begin position="995"/>
        <end position="1009"/>
    </location>
</feature>
<feature type="compositionally biased region" description="Acidic residues" evidence="1">
    <location>
        <begin position="1250"/>
        <end position="1269"/>
    </location>
</feature>
<comment type="caution">
    <text evidence="5">The sequence shown here is derived from an EMBL/GenBank/DDBJ whole genome shotgun (WGS) entry which is preliminary data.</text>
</comment>
<reference evidence="5 6" key="1">
    <citation type="submission" date="2017-03" db="EMBL/GenBank/DDBJ databases">
        <title>An alternative strategy for trypanosome survival in the mammalian bloodstream revealed through genome and transcriptome analysis of the ubiquitous bovine parasite Trypanosoma (Megatrypanum) theileri.</title>
        <authorList>
            <person name="Kelly S."/>
            <person name="Ivens A."/>
            <person name="Mott A."/>
            <person name="O'Neill E."/>
            <person name="Emms D."/>
            <person name="Macleod O."/>
            <person name="Voorheis P."/>
            <person name="Matthews J."/>
            <person name="Matthews K."/>
            <person name="Carrington M."/>
        </authorList>
    </citation>
    <scope>NUCLEOTIDE SEQUENCE [LARGE SCALE GENOMIC DNA]</scope>
    <source>
        <strain evidence="5">Edinburgh</strain>
    </source>
</reference>
<evidence type="ECO:0000259" key="3">
    <source>
        <dbReference type="Pfam" id="PF14745"/>
    </source>
</evidence>
<dbReference type="SUPFAM" id="SSF48371">
    <property type="entry name" value="ARM repeat"/>
    <property type="match status" value="1"/>
</dbReference>
<accession>A0A1X0NVJ8</accession>
<dbReference type="GO" id="GO:0007032">
    <property type="term" value="P:endosome organization"/>
    <property type="evidence" value="ECO:0007669"/>
    <property type="project" value="TreeGrafter"/>
</dbReference>
<dbReference type="RefSeq" id="XP_028882802.1">
    <property type="nucleotide sequence ID" value="XM_029025819.1"/>
</dbReference>
<feature type="domain" description="WASH complex subunit 7 central" evidence="2">
    <location>
        <begin position="626"/>
        <end position="979"/>
    </location>
</feature>
<dbReference type="InterPro" id="IPR028283">
    <property type="entry name" value="WASH-7_C"/>
</dbReference>
<evidence type="ECO:0000256" key="1">
    <source>
        <dbReference type="SAM" id="MobiDB-lite"/>
    </source>
</evidence>
<dbReference type="Pfam" id="PF14745">
    <property type="entry name" value="WASH-4_N"/>
    <property type="match status" value="1"/>
</dbReference>
<dbReference type="Pfam" id="PF14746">
    <property type="entry name" value="WASH-7_C"/>
    <property type="match status" value="1"/>
</dbReference>
<sequence length="1269" mass="147034">MLTNFNFGVDIGKDEREAFHDKLHVFTAAHEKMLLELQQAFNRRWDPMVWDIHSDTIHLLLGTTAAQRCQQDISIADTLGRTQLHNKLFYRLTLCFASLVMEMDGLANEAIDIFIPPLAMFGDDSCRIEGITDEEAQQGVGYLLGCLQDIWNWLQRVRKVIFHTIQQLASLYSPLREEDHYRPFTHVRFPLVWRSLTDLFAAVVSLEEVLQTHETLRHGLSIYRKLLAQVSRNQDRFEYDEMTMELFCRLLSKIECELLDDGILHRLIMQPFDREENSIQVMVTRNKRFCMEFTDLLDELITTVEETVGTTREGNARQRYLGILGMYYLHLHLFSQTLNDNNNNNIRRDLCKRVFRLHHKMPVIYIRGMHLFRPAAWMARRVPVELNRILQDPNKEGMSAIKEACQESSSVFIPHLNRLTTLVSAWLTEMESTVPADSLHYQSFLQTMTLLLQRGVLLSQHLQRLIINHISLHNCADVAISLQQVDGIAHGIELLMMIRAAYHAKSGILANAYNSLIRTITYGMEQHLYDIYQQLGDIIQKSKEDVTDQYSAIAEAIALLHKPQTPENLVSLDLVLSIALHRREMSGSVLHIITPKQTEDIFTAFAHLNRVISYQMTLQTATDCDFLYWQRETFYPLFFDRIYQKPLKAEYLPYLLMAMHDCRPTILSSKHVKDSVKLLDNYISYIKKCFSKSLIEPLCTDVENDLRLSTHSVVLGQPFRKIELETSSLLSSGARDLARFTRLVPLRFFNEWLHIATQVENYLNTQFYNLNALMANDWKTYEEMRILALEKYGLIICDGHLPGSIVDQGLDVLVITENIQVFVANYTYNMNEQLFIQRPSATESKHLHTLHIRHIANSIRTHGTGIMNTTVNYVYKCILKKLAILSQFLYDDHVKSRLIKDAKLFQAQKEELKGEYPLSRAEKFIREMRKLGLADDGQTFLEKFRHLVSEIGNALGYMRMMRSGGLRAVADAAVFVPSIDNAVRLERVIDPEAIGTDEDEEEGEEENENEGNKGGNRNHNNHKGNHSNIYEPKQLQPQGVIEGEGEEGEGDKDKDETQAPLCTVEAVRIVDRVIQNMRKKLSEGSEYFRMLLEAIIRRLKNAEKYNHLKNFHMIIPPICVLHVEMMIREKEQLVKKNKDGLFTDDGFVLGCSFLIKLFGISEAFESLHWFKSVRKHYEARLLAMQQGIAERDKEAKERKKSKKKLTPYEDEEINNMHLTATMVDYAIREYTALEEAFVSSKVFFHFTLPEEGEEEEDEEEEEENEREEK</sequence>
<dbReference type="Pfam" id="PF14744">
    <property type="entry name" value="WASH-7_mid"/>
    <property type="match status" value="1"/>
</dbReference>
<protein>
    <recommendedName>
        <fullName evidence="7">WASH complex subunit 7</fullName>
    </recommendedName>
</protein>
<dbReference type="InterPro" id="IPR027307">
    <property type="entry name" value="WASH7"/>
</dbReference>
<dbReference type="InterPro" id="IPR016024">
    <property type="entry name" value="ARM-type_fold"/>
</dbReference>
<dbReference type="PANTHER" id="PTHR31409">
    <property type="entry name" value="WASH COMPLEX SUBUNIT 4"/>
    <property type="match status" value="1"/>
</dbReference>
<dbReference type="EMBL" id="NBCO01000015">
    <property type="protein sequence ID" value="ORC88736.1"/>
    <property type="molecule type" value="Genomic_DNA"/>
</dbReference>
<name>A0A1X0NVJ8_9TRYP</name>
<evidence type="ECO:0008006" key="7">
    <source>
        <dbReference type="Google" id="ProtNLM"/>
    </source>
</evidence>
<feature type="domain" description="WASH complex subunit 7 C-terminal" evidence="4">
    <location>
        <begin position="1063"/>
        <end position="1245"/>
    </location>
</feature>
<dbReference type="GO" id="GO:0071203">
    <property type="term" value="C:WASH complex"/>
    <property type="evidence" value="ECO:0007669"/>
    <property type="project" value="InterPro"/>
</dbReference>
<feature type="region of interest" description="Disordered" evidence="1">
    <location>
        <begin position="990"/>
        <end position="1034"/>
    </location>
</feature>
<proteinExistence type="predicted"/>
<dbReference type="VEuPathDB" id="TriTrypDB:TM35_000151670"/>
<dbReference type="AlphaFoldDB" id="A0A1X0NVJ8"/>
<dbReference type="GO" id="GO:0005768">
    <property type="term" value="C:endosome"/>
    <property type="evidence" value="ECO:0007669"/>
    <property type="project" value="TreeGrafter"/>
</dbReference>
<dbReference type="OrthoDB" id="10261210at2759"/>
<dbReference type="InterPro" id="IPR028191">
    <property type="entry name" value="WASH-4_N"/>
</dbReference>
<feature type="domain" description="WASH complex subunit 4 N-terminal" evidence="3">
    <location>
        <begin position="26"/>
        <end position="624"/>
    </location>
</feature>
<gene>
    <name evidence="5" type="ORF">TM35_000151670</name>
</gene>
<dbReference type="Proteomes" id="UP000192257">
    <property type="component" value="Unassembled WGS sequence"/>
</dbReference>
<organism evidence="5 6">
    <name type="scientific">Trypanosoma theileri</name>
    <dbReference type="NCBI Taxonomy" id="67003"/>
    <lineage>
        <taxon>Eukaryota</taxon>
        <taxon>Discoba</taxon>
        <taxon>Euglenozoa</taxon>
        <taxon>Kinetoplastea</taxon>
        <taxon>Metakinetoplastina</taxon>
        <taxon>Trypanosomatida</taxon>
        <taxon>Trypanosomatidae</taxon>
        <taxon>Trypanosoma</taxon>
    </lineage>
</organism>
<feature type="region of interest" description="Disordered" evidence="1">
    <location>
        <begin position="1249"/>
        <end position="1269"/>
    </location>
</feature>
<keyword evidence="6" id="KW-1185">Reference proteome</keyword>